<reference evidence="9" key="1">
    <citation type="submission" date="2018-06" db="EMBL/GenBank/DDBJ databases">
        <authorList>
            <person name="Zhirakovskaya E."/>
        </authorList>
    </citation>
    <scope>NUCLEOTIDE SEQUENCE</scope>
</reference>
<dbReference type="PANTHER" id="PTHR32089">
    <property type="entry name" value="METHYL-ACCEPTING CHEMOTAXIS PROTEIN MCPB"/>
    <property type="match status" value="1"/>
</dbReference>
<dbReference type="InterPro" id="IPR000727">
    <property type="entry name" value="T_SNARE_dom"/>
</dbReference>
<dbReference type="PROSITE" id="PS50111">
    <property type="entry name" value="CHEMOTAXIS_TRANSDUC_2"/>
    <property type="match status" value="1"/>
</dbReference>
<name>A0A3B0XHF3_9ZZZZ</name>
<organism evidence="9">
    <name type="scientific">hydrothermal vent metagenome</name>
    <dbReference type="NCBI Taxonomy" id="652676"/>
    <lineage>
        <taxon>unclassified sequences</taxon>
        <taxon>metagenomes</taxon>
        <taxon>ecological metagenomes</taxon>
    </lineage>
</organism>
<dbReference type="FunFam" id="1.10.287.950:FF:000001">
    <property type="entry name" value="Methyl-accepting chemotaxis sensory transducer"/>
    <property type="match status" value="1"/>
</dbReference>
<evidence type="ECO:0000256" key="1">
    <source>
        <dbReference type="ARBA" id="ARBA00004429"/>
    </source>
</evidence>
<dbReference type="PANTHER" id="PTHR32089:SF112">
    <property type="entry name" value="LYSOZYME-LIKE PROTEIN-RELATED"/>
    <property type="match status" value="1"/>
</dbReference>
<evidence type="ECO:0000259" key="7">
    <source>
        <dbReference type="PROSITE" id="PS50192"/>
    </source>
</evidence>
<dbReference type="Pfam" id="PF00672">
    <property type="entry name" value="HAMP"/>
    <property type="match status" value="1"/>
</dbReference>
<sequence length="539" mass="57868">MNGFNAISIRYKILSIVIISVLGYAITLFDNYRVSSQNSIRLTNVSTIYYPTLEKVTSNIVMLDKVKEALNAASSSEELDFIEDADEIILNINKQFGEITALDNSVSNDITQLEKLLNNYYTVAKALTTNMVEGGLSADEASRKVKLMQEKLTLFNEAINTFRSVSYNNFTNSLEESKSSSDMAIKVGLTISLIVVVIVTLVGYYISNNIVSNISNVVNSLQNIAKGGGDLSQRINVNSKDEMGELVVSFNEFVEKLQGIIGHIMGSTEQLALSSTELGSVSETATQSSAQQQNEVNQVATAMNEMTATVQEVSRNAAHAAEAAQVASTQADEGLKVVDLTINSINNLASAVEQASTVINVLESDTGNIGVVLEVIRGISEQTNLLALNAAIEAARAGEQGRGFAVVADEVRTLASRTQQSTLEIQEIIEKLQTGSTEAVDVMQKGRDLADTSVSHVKQAGDSLKDITQAVISISDMNMQIATASEEQSSVTEEINQNIVNISQAGETTVENAQKTSTASESLSTISSELQGLVGQFKV</sequence>
<comment type="similarity">
    <text evidence="4">Belongs to the methyl-accepting chemotaxis (MCP) protein family.</text>
</comment>
<dbReference type="GO" id="GO:0007165">
    <property type="term" value="P:signal transduction"/>
    <property type="evidence" value="ECO:0007669"/>
    <property type="project" value="UniProtKB-KW"/>
</dbReference>
<dbReference type="Pfam" id="PF00015">
    <property type="entry name" value="MCPsignal"/>
    <property type="match status" value="1"/>
</dbReference>
<evidence type="ECO:0000259" key="8">
    <source>
        <dbReference type="PROSITE" id="PS50885"/>
    </source>
</evidence>
<keyword evidence="5" id="KW-0812">Transmembrane</keyword>
<comment type="subcellular location">
    <subcellularLocation>
        <location evidence="1">Cell inner membrane</location>
        <topology evidence="1">Multi-pass membrane protein</topology>
    </subcellularLocation>
</comment>
<dbReference type="InterPro" id="IPR004089">
    <property type="entry name" value="MCPsignal_dom"/>
</dbReference>
<dbReference type="CDD" id="cd06225">
    <property type="entry name" value="HAMP"/>
    <property type="match status" value="1"/>
</dbReference>
<feature type="domain" description="HAMP" evidence="8">
    <location>
        <begin position="208"/>
        <end position="262"/>
    </location>
</feature>
<evidence type="ECO:0000256" key="3">
    <source>
        <dbReference type="ARBA" id="ARBA00023224"/>
    </source>
</evidence>
<keyword evidence="3" id="KW-0807">Transducer</keyword>
<keyword evidence="2" id="KW-0997">Cell inner membrane</keyword>
<dbReference type="SUPFAM" id="SSF58104">
    <property type="entry name" value="Methyl-accepting chemotaxis protein (MCP) signaling domain"/>
    <property type="match status" value="1"/>
</dbReference>
<accession>A0A3B0XHF3</accession>
<dbReference type="EMBL" id="UOFF01000165">
    <property type="protein sequence ID" value="VAW56036.1"/>
    <property type="molecule type" value="Genomic_DNA"/>
</dbReference>
<keyword evidence="5" id="KW-0472">Membrane</keyword>
<evidence type="ECO:0000256" key="5">
    <source>
        <dbReference type="SAM" id="Phobius"/>
    </source>
</evidence>
<keyword evidence="5" id="KW-1133">Transmembrane helix</keyword>
<dbReference type="CDD" id="cd11386">
    <property type="entry name" value="MCP_signal"/>
    <property type="match status" value="1"/>
</dbReference>
<keyword evidence="2" id="KW-1003">Cell membrane</keyword>
<protein>
    <submittedName>
        <fullName evidence="9">Methyl-accepting chemotaxis sensor/transducer protein</fullName>
    </submittedName>
</protein>
<proteinExistence type="inferred from homology"/>
<dbReference type="SMART" id="SM00304">
    <property type="entry name" value="HAMP"/>
    <property type="match status" value="1"/>
</dbReference>
<feature type="transmembrane region" description="Helical" evidence="5">
    <location>
        <begin position="187"/>
        <end position="206"/>
    </location>
</feature>
<dbReference type="PROSITE" id="PS50885">
    <property type="entry name" value="HAMP"/>
    <property type="match status" value="1"/>
</dbReference>
<feature type="domain" description="T-SNARE coiled-coil homology" evidence="7">
    <location>
        <begin position="454"/>
        <end position="516"/>
    </location>
</feature>
<dbReference type="AlphaFoldDB" id="A0A3B0XHF3"/>
<dbReference type="Gene3D" id="1.10.287.950">
    <property type="entry name" value="Methyl-accepting chemotaxis protein"/>
    <property type="match status" value="1"/>
</dbReference>
<gene>
    <name evidence="9" type="ORF">MNBD_GAMMA07-1695</name>
</gene>
<evidence type="ECO:0000259" key="6">
    <source>
        <dbReference type="PROSITE" id="PS50111"/>
    </source>
</evidence>
<evidence type="ECO:0000256" key="4">
    <source>
        <dbReference type="ARBA" id="ARBA00029447"/>
    </source>
</evidence>
<dbReference type="InterPro" id="IPR003660">
    <property type="entry name" value="HAMP_dom"/>
</dbReference>
<dbReference type="PROSITE" id="PS50192">
    <property type="entry name" value="T_SNARE"/>
    <property type="match status" value="1"/>
</dbReference>
<dbReference type="GO" id="GO:0005886">
    <property type="term" value="C:plasma membrane"/>
    <property type="evidence" value="ECO:0007669"/>
    <property type="project" value="UniProtKB-SubCell"/>
</dbReference>
<evidence type="ECO:0000313" key="9">
    <source>
        <dbReference type="EMBL" id="VAW56036.1"/>
    </source>
</evidence>
<feature type="transmembrane region" description="Helical" evidence="5">
    <location>
        <begin position="12"/>
        <end position="32"/>
    </location>
</feature>
<dbReference type="SMART" id="SM00283">
    <property type="entry name" value="MA"/>
    <property type="match status" value="1"/>
</dbReference>
<feature type="domain" description="Methyl-accepting transducer" evidence="6">
    <location>
        <begin position="267"/>
        <end position="503"/>
    </location>
</feature>
<evidence type="ECO:0000256" key="2">
    <source>
        <dbReference type="ARBA" id="ARBA00022519"/>
    </source>
</evidence>